<gene>
    <name evidence="1" type="ORF">TNIN_262901</name>
</gene>
<evidence type="ECO:0000313" key="1">
    <source>
        <dbReference type="EMBL" id="GFY53759.1"/>
    </source>
</evidence>
<comment type="caution">
    <text evidence="1">The sequence shown here is derived from an EMBL/GenBank/DDBJ whole genome shotgun (WGS) entry which is preliminary data.</text>
</comment>
<protein>
    <submittedName>
        <fullName evidence="1">Uncharacterized protein</fullName>
    </submittedName>
</protein>
<sequence length="86" mass="10188">MPKEDRSFAKYSRCYKNTMIELENNDYPDMETFYEANLVNSDEEYLNILQAGITRPRVFLKREPTFFGEYVNKANRGLVTPQKSNH</sequence>
<proteinExistence type="predicted"/>
<accession>A0A8X6XJX4</accession>
<dbReference type="Proteomes" id="UP000886998">
    <property type="component" value="Unassembled WGS sequence"/>
</dbReference>
<keyword evidence="2" id="KW-1185">Reference proteome</keyword>
<organism evidence="1 2">
    <name type="scientific">Trichonephila inaurata madagascariensis</name>
    <dbReference type="NCBI Taxonomy" id="2747483"/>
    <lineage>
        <taxon>Eukaryota</taxon>
        <taxon>Metazoa</taxon>
        <taxon>Ecdysozoa</taxon>
        <taxon>Arthropoda</taxon>
        <taxon>Chelicerata</taxon>
        <taxon>Arachnida</taxon>
        <taxon>Araneae</taxon>
        <taxon>Araneomorphae</taxon>
        <taxon>Entelegynae</taxon>
        <taxon>Araneoidea</taxon>
        <taxon>Nephilidae</taxon>
        <taxon>Trichonephila</taxon>
        <taxon>Trichonephila inaurata</taxon>
    </lineage>
</organism>
<dbReference type="OrthoDB" id="6512014at2759"/>
<dbReference type="AlphaFoldDB" id="A0A8X6XJX4"/>
<name>A0A8X6XJX4_9ARAC</name>
<reference evidence="1" key="1">
    <citation type="submission" date="2020-08" db="EMBL/GenBank/DDBJ databases">
        <title>Multicomponent nature underlies the extraordinary mechanical properties of spider dragline silk.</title>
        <authorList>
            <person name="Kono N."/>
            <person name="Nakamura H."/>
            <person name="Mori M."/>
            <person name="Yoshida Y."/>
            <person name="Ohtoshi R."/>
            <person name="Malay A.D."/>
            <person name="Moran D.A.P."/>
            <person name="Tomita M."/>
            <person name="Numata K."/>
            <person name="Arakawa K."/>
        </authorList>
    </citation>
    <scope>NUCLEOTIDE SEQUENCE</scope>
</reference>
<dbReference type="EMBL" id="BMAV01009483">
    <property type="protein sequence ID" value="GFY53759.1"/>
    <property type="molecule type" value="Genomic_DNA"/>
</dbReference>
<evidence type="ECO:0000313" key="2">
    <source>
        <dbReference type="Proteomes" id="UP000886998"/>
    </source>
</evidence>